<dbReference type="AlphaFoldDB" id="A0A2W5QM06"/>
<gene>
    <name evidence="1" type="ORF">DI563_00465</name>
</gene>
<evidence type="ECO:0000313" key="1">
    <source>
        <dbReference type="EMBL" id="PZQ78308.1"/>
    </source>
</evidence>
<comment type="caution">
    <text evidence="1">The sequence shown here is derived from an EMBL/GenBank/DDBJ whole genome shotgun (WGS) entry which is preliminary data.</text>
</comment>
<evidence type="ECO:0000313" key="2">
    <source>
        <dbReference type="Proteomes" id="UP000249135"/>
    </source>
</evidence>
<organism evidence="1 2">
    <name type="scientific">Variovorax paradoxus</name>
    <dbReference type="NCBI Taxonomy" id="34073"/>
    <lineage>
        <taxon>Bacteria</taxon>
        <taxon>Pseudomonadati</taxon>
        <taxon>Pseudomonadota</taxon>
        <taxon>Betaproteobacteria</taxon>
        <taxon>Burkholderiales</taxon>
        <taxon>Comamonadaceae</taxon>
        <taxon>Variovorax</taxon>
    </lineage>
</organism>
<accession>A0A2W5QM06</accession>
<sequence>MSAESPSTPKPAAKPLFPLGRVLATQGAIELLTLTETDARLLLLRHVSGDWGEIHPDDVAVNADSLAHGGRLMSVYRLPLSGTPGDAGTSPPVGDLTDDRLWIITEADRSSTTLLLPEEY</sequence>
<keyword evidence="1" id="KW-0255">Endonuclease</keyword>
<name>A0A2W5QM06_VARPD</name>
<reference evidence="1 2" key="1">
    <citation type="submission" date="2017-08" db="EMBL/GenBank/DDBJ databases">
        <title>Infants hospitalized years apart are colonized by the same room-sourced microbial strains.</title>
        <authorList>
            <person name="Brooks B."/>
            <person name="Olm M.R."/>
            <person name="Firek B.A."/>
            <person name="Baker R."/>
            <person name="Thomas B.C."/>
            <person name="Morowitz M.J."/>
            <person name="Banfield J.F."/>
        </authorList>
    </citation>
    <scope>NUCLEOTIDE SEQUENCE [LARGE SCALE GENOMIC DNA]</scope>
    <source>
        <strain evidence="1">S2_005_003_R2_41</strain>
    </source>
</reference>
<dbReference type="GO" id="GO:0004519">
    <property type="term" value="F:endonuclease activity"/>
    <property type="evidence" value="ECO:0007669"/>
    <property type="project" value="UniProtKB-KW"/>
</dbReference>
<keyword evidence="1" id="KW-0378">Hydrolase</keyword>
<dbReference type="EMBL" id="QFPP01000002">
    <property type="protein sequence ID" value="PZQ78308.1"/>
    <property type="molecule type" value="Genomic_DNA"/>
</dbReference>
<protein>
    <submittedName>
        <fullName evidence="1">Type I restriction endonuclease subunit M</fullName>
    </submittedName>
</protein>
<keyword evidence="1" id="KW-0540">Nuclease</keyword>
<proteinExistence type="predicted"/>
<dbReference type="Proteomes" id="UP000249135">
    <property type="component" value="Unassembled WGS sequence"/>
</dbReference>